<sequence>MNVIRAELAKLRTLPITTFTITGTIAVALLIAIALERSGEPVDVVPYVQAGFVLLGIIPVAHEHAGRQFSTTLLAVPARGQLLIGKTVATLITLVLTAIATALAQSERSVGAAAYLTLIGLLAYTVALLIRHLVPAVVGMLCLVLIVSLLLAAVTEHARWLPDRAAAELYRPTDSVLTATTGTLVIGAWIAVLAAVAIRRFHRRDG</sequence>
<reference evidence="2 3" key="1">
    <citation type="journal article" date="2019" name="Int. J. Syst. Evol. Microbiol.">
        <title>The Global Catalogue of Microorganisms (GCM) 10K type strain sequencing project: providing services to taxonomists for standard genome sequencing and annotation.</title>
        <authorList>
            <consortium name="The Broad Institute Genomics Platform"/>
            <consortium name="The Broad Institute Genome Sequencing Center for Infectious Disease"/>
            <person name="Wu L."/>
            <person name="Ma J."/>
        </authorList>
    </citation>
    <scope>NUCLEOTIDE SEQUENCE [LARGE SCALE GENOMIC DNA]</scope>
    <source>
        <strain evidence="2 3">JCM 14307</strain>
    </source>
</reference>
<evidence type="ECO:0000313" key="3">
    <source>
        <dbReference type="Proteomes" id="UP001500280"/>
    </source>
</evidence>
<organism evidence="2 3">
    <name type="scientific">Kribbella yunnanensis</name>
    <dbReference type="NCBI Taxonomy" id="190194"/>
    <lineage>
        <taxon>Bacteria</taxon>
        <taxon>Bacillati</taxon>
        <taxon>Actinomycetota</taxon>
        <taxon>Actinomycetes</taxon>
        <taxon>Propionibacteriales</taxon>
        <taxon>Kribbellaceae</taxon>
        <taxon>Kribbella</taxon>
    </lineage>
</organism>
<dbReference type="EMBL" id="BAAANF010000007">
    <property type="protein sequence ID" value="GAA1678317.1"/>
    <property type="molecule type" value="Genomic_DNA"/>
</dbReference>
<gene>
    <name evidence="2" type="ORF">GCM10009745_22370</name>
</gene>
<evidence type="ECO:0008006" key="4">
    <source>
        <dbReference type="Google" id="ProtNLM"/>
    </source>
</evidence>
<keyword evidence="1" id="KW-0812">Transmembrane</keyword>
<proteinExistence type="predicted"/>
<feature type="transmembrane region" description="Helical" evidence="1">
    <location>
        <begin position="12"/>
        <end position="32"/>
    </location>
</feature>
<name>A0ABN2GX76_9ACTN</name>
<protein>
    <recommendedName>
        <fullName evidence="4">ABC transporter permease</fullName>
    </recommendedName>
</protein>
<keyword evidence="1" id="KW-0472">Membrane</keyword>
<evidence type="ECO:0000313" key="2">
    <source>
        <dbReference type="EMBL" id="GAA1678317.1"/>
    </source>
</evidence>
<feature type="transmembrane region" description="Helical" evidence="1">
    <location>
        <begin position="137"/>
        <end position="155"/>
    </location>
</feature>
<feature type="transmembrane region" description="Helical" evidence="1">
    <location>
        <begin position="175"/>
        <end position="198"/>
    </location>
</feature>
<keyword evidence="1" id="KW-1133">Transmembrane helix</keyword>
<feature type="transmembrane region" description="Helical" evidence="1">
    <location>
        <begin position="110"/>
        <end position="130"/>
    </location>
</feature>
<dbReference type="Proteomes" id="UP001500280">
    <property type="component" value="Unassembled WGS sequence"/>
</dbReference>
<accession>A0ABN2GX76</accession>
<keyword evidence="3" id="KW-1185">Reference proteome</keyword>
<dbReference type="RefSeq" id="WP_344149193.1">
    <property type="nucleotide sequence ID" value="NZ_BAAANF010000007.1"/>
</dbReference>
<evidence type="ECO:0000256" key="1">
    <source>
        <dbReference type="SAM" id="Phobius"/>
    </source>
</evidence>
<feature type="transmembrane region" description="Helical" evidence="1">
    <location>
        <begin position="83"/>
        <end position="104"/>
    </location>
</feature>
<comment type="caution">
    <text evidence="2">The sequence shown here is derived from an EMBL/GenBank/DDBJ whole genome shotgun (WGS) entry which is preliminary data.</text>
</comment>
<feature type="transmembrane region" description="Helical" evidence="1">
    <location>
        <begin position="44"/>
        <end position="62"/>
    </location>
</feature>